<dbReference type="GO" id="GO:0051213">
    <property type="term" value="F:dioxygenase activity"/>
    <property type="evidence" value="ECO:0007669"/>
    <property type="project" value="UniProtKB-KW"/>
</dbReference>
<evidence type="ECO:0000313" key="2">
    <source>
        <dbReference type="Proteomes" id="UP000318478"/>
    </source>
</evidence>
<keyword evidence="1" id="KW-0223">Dioxygenase</keyword>
<protein>
    <submittedName>
        <fullName evidence="1">Dioxygenase</fullName>
    </submittedName>
</protein>
<dbReference type="Pfam" id="PF13620">
    <property type="entry name" value="CarboxypepD_reg"/>
    <property type="match status" value="1"/>
</dbReference>
<dbReference type="Gene3D" id="2.60.40.1120">
    <property type="entry name" value="Carboxypeptidase-like, regulatory domain"/>
    <property type="match status" value="2"/>
</dbReference>
<accession>A0A5C5YTP5</accession>
<proteinExistence type="predicted"/>
<dbReference type="InterPro" id="IPR008969">
    <property type="entry name" value="CarboxyPept-like_regulatory"/>
</dbReference>
<dbReference type="SUPFAM" id="SSF49464">
    <property type="entry name" value="Carboxypeptidase regulatory domain-like"/>
    <property type="match status" value="3"/>
</dbReference>
<comment type="caution">
    <text evidence="1">The sequence shown here is derived from an EMBL/GenBank/DDBJ whole genome shotgun (WGS) entry which is preliminary data.</text>
</comment>
<sequence length="617" mass="68119">MDRLFVGPSLVCLGLIAAVCSAEEAPLRVVAGRVTDEEGSPIEGALIEWGHYHTLFGGGNETTRTGPDGSYRLESRKIGHEYRLGVSALGNAPRWWDHFIPGRAEDPSQADFALQPGGVLRGTVVDEDGAPLEGIAILAMSVSEGFYSSFSMPSVSYPFPGPPHVGTTDAEGRFEIVDLPATESKVVGMTPEKKVIHREEPRKFMLCRQGKASYSTLQTVTCGEEARIVIRRRWLGSRESTPGVVRGVVLDAETNQPIPRFKLGIRHRAGLHSFEDPHGNFVLDELIEEHQYEVHVFAEGYAPGLLGDDENPDHAVGTAPSDERRFVCRLQRSQSYKGMVVDPDGRPIEGAEIVFGVYRGAPSSPYFEWATFEKYADGYMSLDHVQRMTTAADGRFTFSEGSTAGCLAVRAEGFGRVYYEAEQRPVLDDAGEAKVALARANASIRGVVRCNGQPVPNSEVSLWRHGNHGYSSRVETDEQGEFVLPHLDSSKYTLTIEVERDASSHIEYKRVLSLESGEARELDVDLKEGPLTLYGKAPRFCRVSLKQQLDEDYEITYHTIGSPDGRYLITGLNVDFYDLEVRTPGSTLHGTMGSEWEPQEIVVAKDQEWDLSRGGFK</sequence>
<dbReference type="RefSeq" id="WP_197527680.1">
    <property type="nucleotide sequence ID" value="NZ_SJPO01000002.1"/>
</dbReference>
<evidence type="ECO:0000313" key="1">
    <source>
        <dbReference type="EMBL" id="TWT78170.1"/>
    </source>
</evidence>
<name>A0A5C5YTP5_9BACT</name>
<dbReference type="EMBL" id="SJPO01000002">
    <property type="protein sequence ID" value="TWT78170.1"/>
    <property type="molecule type" value="Genomic_DNA"/>
</dbReference>
<keyword evidence="2" id="KW-1185">Reference proteome</keyword>
<organism evidence="1 2">
    <name type="scientific">Posidoniimonas polymericola</name>
    <dbReference type="NCBI Taxonomy" id="2528002"/>
    <lineage>
        <taxon>Bacteria</taxon>
        <taxon>Pseudomonadati</taxon>
        <taxon>Planctomycetota</taxon>
        <taxon>Planctomycetia</taxon>
        <taxon>Pirellulales</taxon>
        <taxon>Lacipirellulaceae</taxon>
        <taxon>Posidoniimonas</taxon>
    </lineage>
</organism>
<gene>
    <name evidence="1" type="ORF">Pla123a_09600</name>
</gene>
<reference evidence="1 2" key="1">
    <citation type="submission" date="2019-02" db="EMBL/GenBank/DDBJ databases">
        <title>Deep-cultivation of Planctomycetes and their phenomic and genomic characterization uncovers novel biology.</title>
        <authorList>
            <person name="Wiegand S."/>
            <person name="Jogler M."/>
            <person name="Boedeker C."/>
            <person name="Pinto D."/>
            <person name="Vollmers J."/>
            <person name="Rivas-Marin E."/>
            <person name="Kohn T."/>
            <person name="Peeters S.H."/>
            <person name="Heuer A."/>
            <person name="Rast P."/>
            <person name="Oberbeckmann S."/>
            <person name="Bunk B."/>
            <person name="Jeske O."/>
            <person name="Meyerdierks A."/>
            <person name="Storesund J.E."/>
            <person name="Kallscheuer N."/>
            <person name="Luecker S."/>
            <person name="Lage O.M."/>
            <person name="Pohl T."/>
            <person name="Merkel B.J."/>
            <person name="Hornburger P."/>
            <person name="Mueller R.-W."/>
            <person name="Bruemmer F."/>
            <person name="Labrenz M."/>
            <person name="Spormann A.M."/>
            <person name="Op Den Camp H."/>
            <person name="Overmann J."/>
            <person name="Amann R."/>
            <person name="Jetten M.S.M."/>
            <person name="Mascher T."/>
            <person name="Medema M.H."/>
            <person name="Devos D.P."/>
            <person name="Kaster A.-K."/>
            <person name="Ovreas L."/>
            <person name="Rohde M."/>
            <person name="Galperin M.Y."/>
            <person name="Jogler C."/>
        </authorList>
    </citation>
    <scope>NUCLEOTIDE SEQUENCE [LARGE SCALE GENOMIC DNA]</scope>
    <source>
        <strain evidence="1 2">Pla123a</strain>
    </source>
</reference>
<dbReference type="AlphaFoldDB" id="A0A5C5YTP5"/>
<dbReference type="Proteomes" id="UP000318478">
    <property type="component" value="Unassembled WGS sequence"/>
</dbReference>
<keyword evidence="1" id="KW-0560">Oxidoreductase</keyword>